<dbReference type="InterPro" id="IPR029787">
    <property type="entry name" value="Nucleotide_cyclase"/>
</dbReference>
<gene>
    <name evidence="3" type="ORF">LUCI_1179</name>
</gene>
<keyword evidence="4" id="KW-1185">Reference proteome</keyword>
<dbReference type="Gene3D" id="3.30.70.270">
    <property type="match status" value="1"/>
</dbReference>
<evidence type="ECO:0000313" key="3">
    <source>
        <dbReference type="EMBL" id="VBB05968.1"/>
    </source>
</evidence>
<dbReference type="InterPro" id="IPR050469">
    <property type="entry name" value="Diguanylate_Cyclase"/>
</dbReference>
<protein>
    <submittedName>
        <fullName evidence="3">Nucleotide cyclase</fullName>
    </submittedName>
</protein>
<dbReference type="GO" id="GO:0005886">
    <property type="term" value="C:plasma membrane"/>
    <property type="evidence" value="ECO:0007669"/>
    <property type="project" value="TreeGrafter"/>
</dbReference>
<feature type="domain" description="GGDEF" evidence="2">
    <location>
        <begin position="209"/>
        <end position="341"/>
    </location>
</feature>
<feature type="transmembrane region" description="Helical" evidence="1">
    <location>
        <begin position="135"/>
        <end position="157"/>
    </location>
</feature>
<organism evidence="3 4">
    <name type="scientific">Lucifera butyrica</name>
    <dbReference type="NCBI Taxonomy" id="1351585"/>
    <lineage>
        <taxon>Bacteria</taxon>
        <taxon>Bacillati</taxon>
        <taxon>Bacillota</taxon>
        <taxon>Negativicutes</taxon>
        <taxon>Veillonellales</taxon>
        <taxon>Veillonellaceae</taxon>
        <taxon>Lucifera</taxon>
    </lineage>
</organism>
<dbReference type="AlphaFoldDB" id="A0A498R9Z7"/>
<dbReference type="SUPFAM" id="SSF55073">
    <property type="entry name" value="Nucleotide cyclase"/>
    <property type="match status" value="1"/>
</dbReference>
<dbReference type="PANTHER" id="PTHR45138:SF9">
    <property type="entry name" value="DIGUANYLATE CYCLASE DGCM-RELATED"/>
    <property type="match status" value="1"/>
</dbReference>
<dbReference type="SMART" id="SM00267">
    <property type="entry name" value="GGDEF"/>
    <property type="match status" value="1"/>
</dbReference>
<evidence type="ECO:0000256" key="1">
    <source>
        <dbReference type="SAM" id="Phobius"/>
    </source>
</evidence>
<proteinExistence type="predicted"/>
<reference evidence="3 4" key="1">
    <citation type="submission" date="2018-06" db="EMBL/GenBank/DDBJ databases">
        <authorList>
            <person name="Strepis N."/>
        </authorList>
    </citation>
    <scope>NUCLEOTIDE SEQUENCE [LARGE SCALE GENOMIC DNA]</scope>
    <source>
        <strain evidence="3">LUCI</strain>
    </source>
</reference>
<dbReference type="InterPro" id="IPR043128">
    <property type="entry name" value="Rev_trsase/Diguanyl_cyclase"/>
</dbReference>
<dbReference type="CDD" id="cd01949">
    <property type="entry name" value="GGDEF"/>
    <property type="match status" value="1"/>
</dbReference>
<dbReference type="RefSeq" id="WP_122626927.1">
    <property type="nucleotide sequence ID" value="NZ_UPPP01000060.1"/>
</dbReference>
<name>A0A498R9Z7_9FIRM</name>
<evidence type="ECO:0000313" key="4">
    <source>
        <dbReference type="Proteomes" id="UP000277811"/>
    </source>
</evidence>
<dbReference type="GO" id="GO:0043709">
    <property type="term" value="P:cell adhesion involved in single-species biofilm formation"/>
    <property type="evidence" value="ECO:0007669"/>
    <property type="project" value="TreeGrafter"/>
</dbReference>
<keyword evidence="1" id="KW-0812">Transmembrane</keyword>
<dbReference type="NCBIfam" id="TIGR00254">
    <property type="entry name" value="GGDEF"/>
    <property type="match status" value="1"/>
</dbReference>
<dbReference type="PANTHER" id="PTHR45138">
    <property type="entry name" value="REGULATORY COMPONENTS OF SENSORY TRANSDUCTION SYSTEM"/>
    <property type="match status" value="1"/>
</dbReference>
<dbReference type="FunFam" id="3.30.70.270:FF:000001">
    <property type="entry name" value="Diguanylate cyclase domain protein"/>
    <property type="match status" value="1"/>
</dbReference>
<feature type="transmembrane region" description="Helical" evidence="1">
    <location>
        <begin position="20"/>
        <end position="39"/>
    </location>
</feature>
<dbReference type="GO" id="GO:1902201">
    <property type="term" value="P:negative regulation of bacterial-type flagellum-dependent cell motility"/>
    <property type="evidence" value="ECO:0007669"/>
    <property type="project" value="TreeGrafter"/>
</dbReference>
<feature type="transmembrane region" description="Helical" evidence="1">
    <location>
        <begin position="112"/>
        <end position="129"/>
    </location>
</feature>
<feature type="transmembrane region" description="Helical" evidence="1">
    <location>
        <begin position="74"/>
        <end position="100"/>
    </location>
</feature>
<dbReference type="EMBL" id="UPPP01000060">
    <property type="protein sequence ID" value="VBB05968.1"/>
    <property type="molecule type" value="Genomic_DNA"/>
</dbReference>
<dbReference type="OrthoDB" id="1625460at2"/>
<dbReference type="PROSITE" id="PS50887">
    <property type="entry name" value="GGDEF"/>
    <property type="match status" value="1"/>
</dbReference>
<accession>A0A498R9Z7</accession>
<feature type="transmembrane region" description="Helical" evidence="1">
    <location>
        <begin position="46"/>
        <end position="68"/>
    </location>
</feature>
<keyword evidence="1" id="KW-1133">Transmembrane helix</keyword>
<sequence>MKRENQTSIRYGSSLDTIQFLTGRIGLIFALFVVANAMVEGTPAMVPVIVTAGLYLVFNGLLYRYAAVPNAAELLVNLILCAYMTYWGAVYSNILYYLLLGRMVLRVGQKRAGEMVLLTGLTFVAASALGRELPFAAIGMNVLFHLLSMSLLAFMALKIRLIMLQKMNADKEKAELIQEKDRNQLMALTDGLTGLYNYRAYREKVDALPQCVLLVVDIDHFKRLNDTYGHLCGDKILVILGNIIKNSLRKGDLAFRYGGEEFVIVLPAATAQLGYKVAERLRARVAETKFIQGTTYVPFTISIGMALKGPGMETQLAFEQADKALYRAKRMGRNNVQYFDNVANG</sequence>
<keyword evidence="1" id="KW-0472">Membrane</keyword>
<dbReference type="GO" id="GO:0052621">
    <property type="term" value="F:diguanylate cyclase activity"/>
    <property type="evidence" value="ECO:0007669"/>
    <property type="project" value="TreeGrafter"/>
</dbReference>
<evidence type="ECO:0000259" key="2">
    <source>
        <dbReference type="PROSITE" id="PS50887"/>
    </source>
</evidence>
<dbReference type="Proteomes" id="UP000277811">
    <property type="component" value="Unassembled WGS sequence"/>
</dbReference>
<dbReference type="Pfam" id="PF00990">
    <property type="entry name" value="GGDEF"/>
    <property type="match status" value="1"/>
</dbReference>
<dbReference type="InterPro" id="IPR000160">
    <property type="entry name" value="GGDEF_dom"/>
</dbReference>